<dbReference type="Pfam" id="PF20258">
    <property type="entry name" value="tRNA_Me_trans_C"/>
    <property type="match status" value="1"/>
</dbReference>
<evidence type="ECO:0000256" key="14">
    <source>
        <dbReference type="HAMAP-Rule" id="MF_00144"/>
    </source>
</evidence>
<dbReference type="Gene3D" id="2.30.30.280">
    <property type="entry name" value="Adenine nucleotide alpha hydrolases-like domains"/>
    <property type="match status" value="1"/>
</dbReference>
<feature type="binding site" evidence="14">
    <location>
        <position position="125"/>
    </location>
    <ligand>
        <name>ATP</name>
        <dbReference type="ChEBI" id="CHEBI:30616"/>
    </ligand>
</feature>
<dbReference type="NCBIfam" id="NF001138">
    <property type="entry name" value="PRK00143.1"/>
    <property type="match status" value="1"/>
</dbReference>
<evidence type="ECO:0000313" key="19">
    <source>
        <dbReference type="Proteomes" id="UP000316388"/>
    </source>
</evidence>
<feature type="domain" description="tRNA-specific 2-thiouridylase MnmA-like C-terminal" evidence="16">
    <location>
        <begin position="308"/>
        <end position="384"/>
    </location>
</feature>
<feature type="site" description="Interaction with tRNA" evidence="14">
    <location>
        <position position="126"/>
    </location>
</feature>
<evidence type="ECO:0000256" key="1">
    <source>
        <dbReference type="ARBA" id="ARBA00004496"/>
    </source>
</evidence>
<dbReference type="HAMAP" id="MF_00144">
    <property type="entry name" value="tRNA_thiouridyl_MnmA"/>
    <property type="match status" value="1"/>
</dbReference>
<dbReference type="GO" id="GO:0005737">
    <property type="term" value="C:cytoplasm"/>
    <property type="evidence" value="ECO:0007669"/>
    <property type="project" value="UniProtKB-SubCell"/>
</dbReference>
<dbReference type="FunFam" id="2.40.30.10:FF:000023">
    <property type="entry name" value="tRNA-specific 2-thiouridylase MnmA"/>
    <property type="match status" value="1"/>
</dbReference>
<gene>
    <name evidence="14 18" type="primary">mnmA</name>
    <name evidence="18" type="ORF">Tfont_02674</name>
</gene>
<dbReference type="RefSeq" id="WP_143969838.1">
    <property type="nucleotide sequence ID" value="NZ_VJOO01000046.1"/>
</dbReference>
<name>A0A554XEY2_9BURK</name>
<evidence type="ECO:0000256" key="15">
    <source>
        <dbReference type="SAM" id="MobiDB-lite"/>
    </source>
</evidence>
<feature type="site" description="Interaction with tRNA" evidence="14">
    <location>
        <position position="368"/>
    </location>
</feature>
<evidence type="ECO:0000256" key="10">
    <source>
        <dbReference type="ARBA" id="ARBA00022840"/>
    </source>
</evidence>
<evidence type="ECO:0000256" key="2">
    <source>
        <dbReference type="ARBA" id="ARBA00006191"/>
    </source>
</evidence>
<evidence type="ECO:0000256" key="5">
    <source>
        <dbReference type="ARBA" id="ARBA00022490"/>
    </source>
</evidence>
<dbReference type="PANTHER" id="PTHR11933">
    <property type="entry name" value="TRNA 5-METHYLAMINOMETHYL-2-THIOURIDYLATE -METHYLTRANSFERASE"/>
    <property type="match status" value="1"/>
</dbReference>
<dbReference type="Proteomes" id="UP000316388">
    <property type="component" value="Unassembled WGS sequence"/>
</dbReference>
<evidence type="ECO:0000259" key="16">
    <source>
        <dbReference type="Pfam" id="PF20258"/>
    </source>
</evidence>
<accession>A0A554XEY2</accession>
<dbReference type="InterPro" id="IPR046885">
    <property type="entry name" value="MnmA-like_C"/>
</dbReference>
<dbReference type="Pfam" id="PF20259">
    <property type="entry name" value="tRNA_Me_trans_M"/>
    <property type="match status" value="1"/>
</dbReference>
<evidence type="ECO:0000256" key="11">
    <source>
        <dbReference type="ARBA" id="ARBA00022884"/>
    </source>
</evidence>
<dbReference type="PANTHER" id="PTHR11933:SF5">
    <property type="entry name" value="MITOCHONDRIAL TRNA-SPECIFIC 2-THIOURIDYLASE 1"/>
    <property type="match status" value="1"/>
</dbReference>
<feature type="region of interest" description="Interaction with target base in tRNA" evidence="14">
    <location>
        <begin position="96"/>
        <end position="98"/>
    </location>
</feature>
<dbReference type="EC" id="2.8.1.13" evidence="3 14"/>
<evidence type="ECO:0000256" key="3">
    <source>
        <dbReference type="ARBA" id="ARBA00011949"/>
    </source>
</evidence>
<dbReference type="InterPro" id="IPR004506">
    <property type="entry name" value="MnmA-like"/>
</dbReference>
<evidence type="ECO:0000256" key="4">
    <source>
        <dbReference type="ARBA" id="ARBA00013805"/>
    </source>
</evidence>
<comment type="caution">
    <text evidence="14">Lacks conserved residue(s) required for the propagation of feature annotation.</text>
</comment>
<comment type="similarity">
    <text evidence="2 14">Belongs to the MnmA/TRMU family.</text>
</comment>
<dbReference type="InterPro" id="IPR023382">
    <property type="entry name" value="MnmA-like_central_sf"/>
</dbReference>
<feature type="binding site" evidence="14">
    <location>
        <begin position="10"/>
        <end position="17"/>
    </location>
    <ligand>
        <name>ATP</name>
        <dbReference type="ChEBI" id="CHEBI:30616"/>
    </ligand>
</feature>
<evidence type="ECO:0000256" key="7">
    <source>
        <dbReference type="ARBA" id="ARBA00022679"/>
    </source>
</evidence>
<evidence type="ECO:0000256" key="13">
    <source>
        <dbReference type="ARBA" id="ARBA00051542"/>
    </source>
</evidence>
<dbReference type="FunFam" id="3.40.50.620:FF:000004">
    <property type="entry name" value="tRNA-specific 2-thiouridylase MnmA"/>
    <property type="match status" value="1"/>
</dbReference>
<dbReference type="Pfam" id="PF03054">
    <property type="entry name" value="tRNA_Me_trans"/>
    <property type="match status" value="1"/>
</dbReference>
<keyword evidence="12" id="KW-1015">Disulfide bond</keyword>
<feature type="binding site" evidence="14">
    <location>
        <position position="36"/>
    </location>
    <ligand>
        <name>ATP</name>
        <dbReference type="ChEBI" id="CHEBI:30616"/>
    </ligand>
</feature>
<comment type="caution">
    <text evidence="18">The sequence shown here is derived from an EMBL/GenBank/DDBJ whole genome shotgun (WGS) entry which is preliminary data.</text>
</comment>
<feature type="active site" description="Cysteine persulfide intermediate" evidence="14">
    <location>
        <position position="216"/>
    </location>
</feature>
<keyword evidence="6 14" id="KW-0820">tRNA-binding</keyword>
<evidence type="ECO:0000256" key="8">
    <source>
        <dbReference type="ARBA" id="ARBA00022694"/>
    </source>
</evidence>
<dbReference type="Gene3D" id="2.40.30.10">
    <property type="entry name" value="Translation factors"/>
    <property type="match status" value="1"/>
</dbReference>
<dbReference type="GO" id="GO:0103016">
    <property type="term" value="F:tRNA-uridine 2-sulfurtransferase activity"/>
    <property type="evidence" value="ECO:0007669"/>
    <property type="project" value="UniProtKB-EC"/>
</dbReference>
<keyword evidence="7 14" id="KW-0808">Transferase</keyword>
<dbReference type="InterPro" id="IPR046884">
    <property type="entry name" value="MnmA-like_central"/>
</dbReference>
<keyword evidence="9 14" id="KW-0547">Nucleotide-binding</keyword>
<comment type="catalytic activity">
    <reaction evidence="13 14">
        <text>S-sulfanyl-L-cysteinyl-[protein] + uridine(34) in tRNA + AH2 + ATP = 2-thiouridine(34) in tRNA + L-cysteinyl-[protein] + A + AMP + diphosphate + H(+)</text>
        <dbReference type="Rhea" id="RHEA:47032"/>
        <dbReference type="Rhea" id="RHEA-COMP:10131"/>
        <dbReference type="Rhea" id="RHEA-COMP:11726"/>
        <dbReference type="Rhea" id="RHEA-COMP:11727"/>
        <dbReference type="Rhea" id="RHEA-COMP:11728"/>
        <dbReference type="ChEBI" id="CHEBI:13193"/>
        <dbReference type="ChEBI" id="CHEBI:15378"/>
        <dbReference type="ChEBI" id="CHEBI:17499"/>
        <dbReference type="ChEBI" id="CHEBI:29950"/>
        <dbReference type="ChEBI" id="CHEBI:30616"/>
        <dbReference type="ChEBI" id="CHEBI:33019"/>
        <dbReference type="ChEBI" id="CHEBI:61963"/>
        <dbReference type="ChEBI" id="CHEBI:65315"/>
        <dbReference type="ChEBI" id="CHEBI:87170"/>
        <dbReference type="ChEBI" id="CHEBI:456215"/>
        <dbReference type="EC" id="2.8.1.13"/>
    </reaction>
</comment>
<keyword evidence="5 14" id="KW-0963">Cytoplasm</keyword>
<keyword evidence="10 14" id="KW-0067">ATP-binding</keyword>
<feature type="region of interest" description="Interaction with tRNA" evidence="14">
    <location>
        <begin position="166"/>
        <end position="168"/>
    </location>
</feature>
<dbReference type="SUPFAM" id="SSF52402">
    <property type="entry name" value="Adenine nucleotide alpha hydrolases-like"/>
    <property type="match status" value="1"/>
</dbReference>
<feature type="domain" description="tRNA-specific 2-thiouridylase MnmA-like central" evidence="17">
    <location>
        <begin position="225"/>
        <end position="296"/>
    </location>
</feature>
<evidence type="ECO:0000259" key="17">
    <source>
        <dbReference type="Pfam" id="PF20259"/>
    </source>
</evidence>
<evidence type="ECO:0000256" key="12">
    <source>
        <dbReference type="ARBA" id="ARBA00023157"/>
    </source>
</evidence>
<reference evidence="18 19" key="1">
    <citation type="submission" date="2019-07" db="EMBL/GenBank/DDBJ databases">
        <title>Tepidimonas fonticaldi AT-A2 draft genome.</title>
        <authorList>
            <person name="Da Costa M.S."/>
            <person name="Froufe H.J.C."/>
            <person name="Egas C."/>
            <person name="Albuquerque L."/>
        </authorList>
    </citation>
    <scope>NUCLEOTIDE SEQUENCE [LARGE SCALE GENOMIC DNA]</scope>
    <source>
        <strain evidence="18 19">AT-A2</strain>
    </source>
</reference>
<comment type="function">
    <text evidence="14">Catalyzes the 2-thiolation of uridine at the wobble position (U34) of tRNA, leading to the formation of s(2)U34.</text>
</comment>
<dbReference type="AlphaFoldDB" id="A0A554XEY2"/>
<protein>
    <recommendedName>
        <fullName evidence="4 14">tRNA-specific 2-thiouridylase MnmA</fullName>
        <ecNumber evidence="3 14">2.8.1.13</ecNumber>
    </recommendedName>
</protein>
<evidence type="ECO:0000256" key="9">
    <source>
        <dbReference type="ARBA" id="ARBA00022741"/>
    </source>
</evidence>
<feature type="region of interest" description="Interaction with tRNA" evidence="14">
    <location>
        <begin position="333"/>
        <end position="334"/>
    </location>
</feature>
<keyword evidence="11 14" id="KW-0694">RNA-binding</keyword>
<organism evidence="18 19">
    <name type="scientific">Tepidimonas fonticaldi</name>
    <dbReference type="NCBI Taxonomy" id="1101373"/>
    <lineage>
        <taxon>Bacteria</taxon>
        <taxon>Pseudomonadati</taxon>
        <taxon>Pseudomonadota</taxon>
        <taxon>Betaproteobacteria</taxon>
        <taxon>Burkholderiales</taxon>
        <taxon>Tepidimonas</taxon>
    </lineage>
</organism>
<dbReference type="InterPro" id="IPR014729">
    <property type="entry name" value="Rossmann-like_a/b/a_fold"/>
</dbReference>
<keyword evidence="8 14" id="KW-0819">tRNA processing</keyword>
<dbReference type="GO" id="GO:0005524">
    <property type="term" value="F:ATP binding"/>
    <property type="evidence" value="ECO:0007669"/>
    <property type="project" value="UniProtKB-KW"/>
</dbReference>
<feature type="active site" description="Nucleophile" evidence="14">
    <location>
        <position position="101"/>
    </location>
</feature>
<dbReference type="GO" id="GO:0000049">
    <property type="term" value="F:tRNA binding"/>
    <property type="evidence" value="ECO:0007669"/>
    <property type="project" value="UniProtKB-KW"/>
</dbReference>
<proteinExistence type="inferred from homology"/>
<comment type="subcellular location">
    <subcellularLocation>
        <location evidence="1 14">Cytoplasm</location>
    </subcellularLocation>
</comment>
<feature type="region of interest" description="Disordered" evidence="15">
    <location>
        <begin position="390"/>
        <end position="425"/>
    </location>
</feature>
<dbReference type="FunFam" id="2.30.30.280:FF:000001">
    <property type="entry name" value="tRNA-specific 2-thiouridylase MnmA"/>
    <property type="match status" value="1"/>
</dbReference>
<evidence type="ECO:0000313" key="18">
    <source>
        <dbReference type="EMBL" id="TSE34383.1"/>
    </source>
</evidence>
<dbReference type="CDD" id="cd01998">
    <property type="entry name" value="MnmA_TRMU-like"/>
    <property type="match status" value="1"/>
</dbReference>
<sequence>MASKHRVVVGLSGGVDSAVSAWLLKQQGHEVVGLFMKNWEDDDDGEHCTSRQDWLDAASVADVIGIDIEHVNFAAEYKDRVFAEFLREYEAGRTPNPDILCNAEIKFKAFLDHALRLGAEKIATGHYARVRAVEATSGRVLDDEAAARLPAEALRHELLKGVDPGKDQSYFLHRLTQAQLARALFPVGHLHKSEVRRLAAEIGLPNARKKDSTGICFIGERPFREFLQRYLHGTPGPIVDDQGREIGRHVGLSFYTLGQRQGLGIGGVRGRDEAAQGVHAPWFVARKDVPRNVLWAVQGHDHPWLQSHWLRAEDASWIAGAPPVPGRYAAKTRYRQADAPCTLAATAGGAAAFELRFEEAQWAVTPGQSAVLYDGEICLGGGVIHAAEATERPLPATPTGRSAGRAATGPRIRRGRVASPDAPTR</sequence>
<dbReference type="GO" id="GO:0002143">
    <property type="term" value="P:tRNA wobble position uridine thiolation"/>
    <property type="evidence" value="ECO:0007669"/>
    <property type="project" value="TreeGrafter"/>
</dbReference>
<dbReference type="EMBL" id="VJOO01000046">
    <property type="protein sequence ID" value="TSE34383.1"/>
    <property type="molecule type" value="Genomic_DNA"/>
</dbReference>
<evidence type="ECO:0000256" key="6">
    <source>
        <dbReference type="ARBA" id="ARBA00022555"/>
    </source>
</evidence>
<dbReference type="Gene3D" id="3.40.50.620">
    <property type="entry name" value="HUPs"/>
    <property type="match status" value="1"/>
</dbReference>
<dbReference type="NCBIfam" id="TIGR00420">
    <property type="entry name" value="trmU"/>
    <property type="match status" value="1"/>
</dbReference>